<dbReference type="OrthoDB" id="5366718at2759"/>
<dbReference type="OMA" id="APRIWED"/>
<feature type="compositionally biased region" description="Acidic residues" evidence="2">
    <location>
        <begin position="655"/>
        <end position="664"/>
    </location>
</feature>
<feature type="compositionally biased region" description="Low complexity" evidence="2">
    <location>
        <begin position="754"/>
        <end position="764"/>
    </location>
</feature>
<feature type="compositionally biased region" description="Low complexity" evidence="2">
    <location>
        <begin position="230"/>
        <end position="249"/>
    </location>
</feature>
<feature type="coiled-coil region" evidence="1">
    <location>
        <begin position="165"/>
        <end position="192"/>
    </location>
</feature>
<accession>U4LGJ4</accession>
<feature type="region of interest" description="Disordered" evidence="2">
    <location>
        <begin position="1"/>
        <end position="62"/>
    </location>
</feature>
<feature type="region of interest" description="Disordered" evidence="2">
    <location>
        <begin position="851"/>
        <end position="879"/>
    </location>
</feature>
<keyword evidence="4" id="KW-1185">Reference proteome</keyword>
<reference evidence="3 4" key="1">
    <citation type="journal article" date="2013" name="PLoS Genet.">
        <title>The genome and development-dependent transcriptomes of Pyronema confluens: a window into fungal evolution.</title>
        <authorList>
            <person name="Traeger S."/>
            <person name="Altegoer F."/>
            <person name="Freitag M."/>
            <person name="Gabaldon T."/>
            <person name="Kempken F."/>
            <person name="Kumar A."/>
            <person name="Marcet-Houben M."/>
            <person name="Poggeler S."/>
            <person name="Stajich J.E."/>
            <person name="Nowrousian M."/>
        </authorList>
    </citation>
    <scope>NUCLEOTIDE SEQUENCE [LARGE SCALE GENOMIC DNA]</scope>
    <source>
        <strain evidence="4">CBS 100304</strain>
        <tissue evidence="3">Vegetative mycelium</tissue>
    </source>
</reference>
<protein>
    <submittedName>
        <fullName evidence="3">Uncharacterized protein</fullName>
    </submittedName>
</protein>
<feature type="region of interest" description="Disordered" evidence="2">
    <location>
        <begin position="637"/>
        <end position="806"/>
    </location>
</feature>
<organism evidence="3 4">
    <name type="scientific">Pyronema omphalodes (strain CBS 100304)</name>
    <name type="common">Pyronema confluens</name>
    <dbReference type="NCBI Taxonomy" id="1076935"/>
    <lineage>
        <taxon>Eukaryota</taxon>
        <taxon>Fungi</taxon>
        <taxon>Dikarya</taxon>
        <taxon>Ascomycota</taxon>
        <taxon>Pezizomycotina</taxon>
        <taxon>Pezizomycetes</taxon>
        <taxon>Pezizales</taxon>
        <taxon>Pyronemataceae</taxon>
        <taxon>Pyronema</taxon>
    </lineage>
</organism>
<feature type="compositionally biased region" description="Polar residues" evidence="2">
    <location>
        <begin position="12"/>
        <end position="25"/>
    </location>
</feature>
<evidence type="ECO:0000313" key="4">
    <source>
        <dbReference type="Proteomes" id="UP000018144"/>
    </source>
</evidence>
<dbReference type="EMBL" id="HF935526">
    <property type="protein sequence ID" value="CCX31028.1"/>
    <property type="molecule type" value="Genomic_DNA"/>
</dbReference>
<proteinExistence type="predicted"/>
<sequence length="1216" mass="132910">MERSRDDKSQAKKNNTTKFSKPTTATRREQEVIYTPASTVSSKQDPYEEESAAARAPWNDWWRTDPGPEQLVAQLGTMKEEMNNLKAMVGRKITEDEETDVEALKIKLANHRSSIESLANTHRSEVADLNLSHTEMLKKMELQHMEELRDARRNGYDRELIQGLHSSYSKQIENLVMDLSEARREIKMLKLKQAVTSLETTPKAAQEAKAEEKEESLDTISSTSERRSSEASMVSSATATSSDSSTTTDPALSETPGRELALQLSFANLLPELSPVEIQVPHPGKSFDALCCQLSCAVTNHIQALHSLASLVLSRGPVQHPDIIANLGHWYHAAQEESIDFEFTAELGEPKMQDKWESGLWQDEDFVLKVKCKVRGDTSMQVPPRQKSPVMEERLVPTDMNVSNVSGFDIAADLARINRELENLELNEQPLAVGNETMEELVALEALHANDEDKENTEPPVVSFNHRQVTVESVKDEYDTSAAYNEVPIINIPKPKQRRSPTPAPAPRIWEDDPSFLEDDVHNTGSSLDDLYPAMVQGTEQIARPDSTSNTPNYILHRSQTEPLIPSTGRSSRNSRSKGWNKLSNGFQDVSIDSPHFAGMGTMNAVLASTLSQFSVDSQHEENDDHRDIDASADADGELEDQDDDASSSSSSDNQNEDDEDDDNATFPPASVTDFTPGNIFTYTTDGSTSEPREARQHRDSPTLAGYAQTSSPGGPHDLGESAHGHDSDIYPGHKSPSLAPLLGSNSSSKGRRLNNLPSRSSRNPMRESVERQYTNPAISVPFPPSTRNDGDFEDSQSHSSAEMGHDYQEHHDMEDIDDDEEDDDHDPQGYFHQGQFQSQFQFEAERMDRGGLGASQSSHSSDGGGDQHMPLQPPYLGGMQRYPNQQRMMQGFHIHPHPHPHPHHPHHHHQHPGQMNPMAANPVNAMAMTQTQPAPGPGNQLLLHPNHQFFMQPNINSNYLARSDSWQQGLPRKYSMESMGPLLGMPRTPVSGCGDAEFGMVPYSGGMGMQTIGGMNGMQNMGQMGMGMGMNSMSQGMSAMNSAMNQGMNGLNQGMNAINQGMQQMGQMTGMSGGSGIGSSMGMPGNLDAPNMMSGMSGLGMGTTRSLGGMNSGLGATMMAGMGPGSPGNLGNPGSPGAGMGMGMGRIPSLNSSFTPQELWMARLDGMERMERMRSGGMNQGMQGMGGGFEQGMRQRGWVGAAQTGPQGSQGWYGP</sequence>
<gene>
    <name evidence="3" type="ORF">PCON_09844</name>
</gene>
<name>U4LGJ4_PYROM</name>
<feature type="compositionally biased region" description="Basic and acidic residues" evidence="2">
    <location>
        <begin position="1"/>
        <end position="10"/>
    </location>
</feature>
<feature type="compositionally biased region" description="Acidic residues" evidence="2">
    <location>
        <begin position="637"/>
        <end position="646"/>
    </location>
</feature>
<feature type="region of interest" description="Disordered" evidence="2">
    <location>
        <begin position="198"/>
        <end position="256"/>
    </location>
</feature>
<keyword evidence="1" id="KW-0175">Coiled coil</keyword>
<evidence type="ECO:0000256" key="2">
    <source>
        <dbReference type="SAM" id="MobiDB-lite"/>
    </source>
</evidence>
<feature type="region of interest" description="Disordered" evidence="2">
    <location>
        <begin position="493"/>
        <end position="513"/>
    </location>
</feature>
<evidence type="ECO:0000256" key="1">
    <source>
        <dbReference type="SAM" id="Coils"/>
    </source>
</evidence>
<feature type="compositionally biased region" description="Basic and acidic residues" evidence="2">
    <location>
        <begin position="718"/>
        <end position="729"/>
    </location>
</feature>
<feature type="region of interest" description="Disordered" evidence="2">
    <location>
        <begin position="540"/>
        <end position="580"/>
    </location>
</feature>
<feature type="compositionally biased region" description="Polar residues" evidence="2">
    <location>
        <begin position="673"/>
        <end position="690"/>
    </location>
</feature>
<dbReference type="Proteomes" id="UP000018144">
    <property type="component" value="Unassembled WGS sequence"/>
</dbReference>
<dbReference type="AlphaFoldDB" id="U4LGJ4"/>
<dbReference type="eggNOG" id="ENOG502T1H8">
    <property type="taxonomic scope" value="Eukaryota"/>
</dbReference>
<evidence type="ECO:0000313" key="3">
    <source>
        <dbReference type="EMBL" id="CCX31028.1"/>
    </source>
</evidence>
<feature type="compositionally biased region" description="Basic and acidic residues" evidence="2">
    <location>
        <begin position="691"/>
        <end position="701"/>
    </location>
</feature>
<feature type="compositionally biased region" description="Polar residues" evidence="2">
    <location>
        <begin position="568"/>
        <end position="580"/>
    </location>
</feature>